<evidence type="ECO:0000259" key="2">
    <source>
        <dbReference type="Pfam" id="PF00149"/>
    </source>
</evidence>
<accession>A0A1W2TQD6</accession>
<sequence>MDVKTRILIISDTHGKYFPVGPGHKADVVIHCGDLTDGSTLDEYRRTLQLLNDFDAPLKLVIAGNHDFTLDAPSFRRKVNEVTEPLDPALVRSVYGEYGEARRLFDEAPDITFLDEGTHQFHLANGSLLTVYASPYTPSEDGDSLQYHPSTDHEFAITKDTDVVITHGPPRGIMDRTCQGRAGCTDLFAAVARARPRVHCFGHIHQQWGAKFVTWRPQISDTPSHFTDIDNGHSTVIDTLRTSLGKPPDTSAIRVEKVHQAEPSKQQECRETSHCHEDPNPLEKGKHTLFVNAAAEGVSENQPIHPRWIVDINLPKYDGQQPITGHALHIP</sequence>
<dbReference type="PANTHER" id="PTHR12905">
    <property type="entry name" value="METALLOPHOSPHOESTERASE"/>
    <property type="match status" value="1"/>
</dbReference>
<dbReference type="OrthoDB" id="630188at2759"/>
<dbReference type="PANTHER" id="PTHR12905:SF0">
    <property type="entry name" value="CALCINEURIN-LIKE PHOSPHOESTERASE DOMAIN-CONTAINING PROTEIN"/>
    <property type="match status" value="1"/>
</dbReference>
<evidence type="ECO:0000256" key="1">
    <source>
        <dbReference type="SAM" id="MobiDB-lite"/>
    </source>
</evidence>
<dbReference type="Gene3D" id="3.60.21.10">
    <property type="match status" value="1"/>
</dbReference>
<dbReference type="Proteomes" id="UP000054516">
    <property type="component" value="Unassembled WGS sequence"/>
</dbReference>
<protein>
    <submittedName>
        <fullName evidence="3">Putative Ser Thr protein phosphatase family protein</fullName>
    </submittedName>
</protein>
<dbReference type="CDD" id="cd07379">
    <property type="entry name" value="MPP_239FB"/>
    <property type="match status" value="1"/>
</dbReference>
<dbReference type="GO" id="GO:0016787">
    <property type="term" value="F:hydrolase activity"/>
    <property type="evidence" value="ECO:0007669"/>
    <property type="project" value="InterPro"/>
</dbReference>
<name>A0A1W2TQD6_ROSNE</name>
<feature type="region of interest" description="Disordered" evidence="1">
    <location>
        <begin position="262"/>
        <end position="283"/>
    </location>
</feature>
<dbReference type="InterPro" id="IPR004843">
    <property type="entry name" value="Calcineurin-like_PHP"/>
</dbReference>
<dbReference type="OMA" id="SRPRMHC"/>
<dbReference type="AlphaFoldDB" id="A0A1W2TQD6"/>
<gene>
    <name evidence="3" type="ORF">SAMD00023353_4800240</name>
</gene>
<dbReference type="EMBL" id="DF977493">
    <property type="protein sequence ID" value="GAP90659.1"/>
    <property type="molecule type" value="Genomic_DNA"/>
</dbReference>
<organism evidence="3">
    <name type="scientific">Rosellinia necatrix</name>
    <name type="common">White root-rot fungus</name>
    <dbReference type="NCBI Taxonomy" id="77044"/>
    <lineage>
        <taxon>Eukaryota</taxon>
        <taxon>Fungi</taxon>
        <taxon>Dikarya</taxon>
        <taxon>Ascomycota</taxon>
        <taxon>Pezizomycotina</taxon>
        <taxon>Sordariomycetes</taxon>
        <taxon>Xylariomycetidae</taxon>
        <taxon>Xylariales</taxon>
        <taxon>Xylariaceae</taxon>
        <taxon>Rosellinia</taxon>
    </lineage>
</organism>
<evidence type="ECO:0000313" key="3">
    <source>
        <dbReference type="EMBL" id="GAP90659.1"/>
    </source>
</evidence>
<dbReference type="InterPro" id="IPR051693">
    <property type="entry name" value="UPF0046_metallophosphoest"/>
</dbReference>
<dbReference type="InterPro" id="IPR029052">
    <property type="entry name" value="Metallo-depent_PP-like"/>
</dbReference>
<reference evidence="3" key="1">
    <citation type="submission" date="2016-03" db="EMBL/GenBank/DDBJ databases">
        <title>Draft genome sequence of Rosellinia necatrix.</title>
        <authorList>
            <person name="Kanematsu S."/>
        </authorList>
    </citation>
    <scope>NUCLEOTIDE SEQUENCE [LARGE SCALE GENOMIC DNA]</scope>
    <source>
        <strain evidence="3">W97</strain>
    </source>
</reference>
<proteinExistence type="predicted"/>
<dbReference type="SUPFAM" id="SSF56300">
    <property type="entry name" value="Metallo-dependent phosphatases"/>
    <property type="match status" value="1"/>
</dbReference>
<keyword evidence="4" id="KW-1185">Reference proteome</keyword>
<evidence type="ECO:0000313" key="4">
    <source>
        <dbReference type="Proteomes" id="UP000054516"/>
    </source>
</evidence>
<feature type="domain" description="Calcineurin-like phosphoesterase" evidence="2">
    <location>
        <begin position="6"/>
        <end position="206"/>
    </location>
</feature>
<dbReference type="Pfam" id="PF00149">
    <property type="entry name" value="Metallophos"/>
    <property type="match status" value="1"/>
</dbReference>